<comment type="subcellular location">
    <subcellularLocation>
        <location evidence="2">Cell membrane</location>
        <topology evidence="2">Multi-pass membrane protein</topology>
    </subcellularLocation>
</comment>
<keyword evidence="4" id="KW-1003">Cell membrane</keyword>
<dbReference type="EMBL" id="KN846990">
    <property type="protein sequence ID" value="KIW91618.1"/>
    <property type="molecule type" value="Genomic_DNA"/>
</dbReference>
<dbReference type="SFLD" id="SFLDS00003">
    <property type="entry name" value="Haloacid_Dehalogenase"/>
    <property type="match status" value="1"/>
</dbReference>
<organism evidence="25 26">
    <name type="scientific">Cladophialophora bantiana (strain ATCC 10958 / CBS 173.52 / CDC B-1940 / NIH 8579)</name>
    <name type="common">Xylohypha bantiana</name>
    <dbReference type="NCBI Taxonomy" id="1442370"/>
    <lineage>
        <taxon>Eukaryota</taxon>
        <taxon>Fungi</taxon>
        <taxon>Dikarya</taxon>
        <taxon>Ascomycota</taxon>
        <taxon>Pezizomycotina</taxon>
        <taxon>Eurotiomycetes</taxon>
        <taxon>Chaetothyriomycetidae</taxon>
        <taxon>Chaetothyriales</taxon>
        <taxon>Herpotrichiellaceae</taxon>
        <taxon>Cladophialophora</taxon>
    </lineage>
</organism>
<evidence type="ECO:0000256" key="5">
    <source>
        <dbReference type="ARBA" id="ARBA00022538"/>
    </source>
</evidence>
<dbReference type="Proteomes" id="UP000053789">
    <property type="component" value="Unassembled WGS sequence"/>
</dbReference>
<dbReference type="Gene3D" id="2.70.150.10">
    <property type="entry name" value="Calcium-transporting ATPase, cytoplasmic transduction domain A"/>
    <property type="match status" value="1"/>
</dbReference>
<feature type="transmembrane region" description="Helical" evidence="23">
    <location>
        <begin position="963"/>
        <end position="984"/>
    </location>
</feature>
<evidence type="ECO:0000256" key="8">
    <source>
        <dbReference type="ARBA" id="ARBA00022741"/>
    </source>
</evidence>
<dbReference type="VEuPathDB" id="FungiDB:Z519_07586"/>
<keyword evidence="15" id="KW-0406">Ion transport</keyword>
<dbReference type="InterPro" id="IPR023214">
    <property type="entry name" value="HAD_sf"/>
</dbReference>
<sequence length="1093" mass="120250">MENHTSGQSNRPLSKPAHALERDDLVQQLDSDTQNGLTAAEALQRLQDYGRNELDDGPGVQPLKILLRQIANAMMLVLILAMAVSFGIQSWIEGGVVTAVIILNIVVGFLQEFQAEKTMDSLRSLSSPTASVVRDGSNITIPTAELTIGDLVELKVGDTVPADIRLLESINFETDEALLTGESLPVAKDEEAIFDEETGPGDRLNTAFSSSTVTKGRARGIVFATGMYTEIGSIATALRQKDSKIRPVKRREDGTAHPLRYVESWTLTFSDTVGRFLGVNIGTPLQKKLSRLAILLFGIAVVCAIIVLAANEFSDRSEVIIYAVATGLSMIPASLIVVLTITMAVATKRMVQRHVIVRNLKSLEALGAVTDICSDKTGTLTQGKMVAKKCWIPARGTYTVRTSNEPFNPTIGDLMHTEASPAESSEKGLEDGPTAEPFKLLEDNDELRDFLLVASLCNLARVHPNKEGTWVAIGDPTEIAIQVFAYRFGFNRQRFLDPKNAKLKEVSEYPFDSDAKKMSTIFEDLQTEEQTIYTKGAVERVLDACTTIQWDGPDAVVLSDEMKAAILENMEALAGQGLRVLALASRPYNPRYGRRASREGPPPREEVERDLTFHGLMGLYDPPRPESAGAVKSCHRAGVKVHMLTGDHPGTARAIAAQVGILPSDLSLISLRTSQTAVMTAKEFDRLSDKELDELPDLPLVVARCAPNTKVRMIEALRRRGAFMAMTGDGVNDSPSLKIADVGIAMGQGGSDVAKDASDIVLTDDNFASILNAVEEGRRMFDNIQKFILHLLAENIAQACTLLIGLAFKDSSGLSVFPLAPVQIMWVIMITSGLPDMGLGLEIAAPDILERPPISLKAGVFTWELCFDMLAYGLWMSALCLSSFLLVVYGFGDGDLGLNCNESYSQQCDTVFRARATTFVSLTWFALFLAWEMVDMRRSFFRMQPGSKRYLTQWFHDVWRNQFLFWAIVAGFVTIFPTIYIPVINHKVFKHTGISWEWGIVFVEAVLFFVGCETWKWAKRVFFRRWQARHGSAPSDLERPASSKSAAFGDSDSVGGSCSHEKVHTEGPKCERRGEVACEVRHTCAKSYGKEYI</sequence>
<dbReference type="GO" id="GO:0006813">
    <property type="term" value="P:potassium ion transport"/>
    <property type="evidence" value="ECO:0007669"/>
    <property type="project" value="UniProtKB-KW"/>
</dbReference>
<dbReference type="CDD" id="cd02086">
    <property type="entry name" value="P-type_ATPase_Na_ENA"/>
    <property type="match status" value="1"/>
</dbReference>
<keyword evidence="3" id="KW-0813">Transport</keyword>
<evidence type="ECO:0000256" key="17">
    <source>
        <dbReference type="ARBA" id="ARBA00023201"/>
    </source>
</evidence>
<evidence type="ECO:0000256" key="14">
    <source>
        <dbReference type="ARBA" id="ARBA00023053"/>
    </source>
</evidence>
<dbReference type="InterPro" id="IPR018303">
    <property type="entry name" value="ATPase_P-typ_P_site"/>
</dbReference>
<feature type="transmembrane region" description="Helical" evidence="23">
    <location>
        <begin position="319"/>
        <end position="346"/>
    </location>
</feature>
<comment type="similarity">
    <text evidence="18">Belongs to the cation transport ATPase (P-type) (TC 3.A.3) family. Type IID subfamily.</text>
</comment>
<keyword evidence="10" id="KW-0460">Magnesium</keyword>
<dbReference type="FunFam" id="1.20.1110.10:FF:000015">
    <property type="entry name" value="Sodium ion P-type ATPase"/>
    <property type="match status" value="1"/>
</dbReference>
<dbReference type="FunFam" id="1.20.1110.10:FF:000020">
    <property type="entry name" value="Sodium ion P-type ATPase"/>
    <property type="match status" value="1"/>
</dbReference>
<dbReference type="Pfam" id="PF00690">
    <property type="entry name" value="Cation_ATPase_N"/>
    <property type="match status" value="1"/>
</dbReference>
<dbReference type="RefSeq" id="XP_016618287.1">
    <property type="nucleotide sequence ID" value="XM_016765318.1"/>
</dbReference>
<keyword evidence="11" id="KW-0630">Potassium</keyword>
<evidence type="ECO:0000256" key="20">
    <source>
        <dbReference type="ARBA" id="ARBA00048599"/>
    </source>
</evidence>
<dbReference type="InterPro" id="IPR023298">
    <property type="entry name" value="ATPase_P-typ_TM_dom_sf"/>
</dbReference>
<evidence type="ECO:0000256" key="22">
    <source>
        <dbReference type="SAM" id="MobiDB-lite"/>
    </source>
</evidence>
<keyword evidence="26" id="KW-1185">Reference proteome</keyword>
<feature type="transmembrane region" description="Helical" evidence="23">
    <location>
        <begin position="996"/>
        <end position="1015"/>
    </location>
</feature>
<dbReference type="SFLD" id="SFLDG00002">
    <property type="entry name" value="C1.7:_P-type_atpase_like"/>
    <property type="match status" value="1"/>
</dbReference>
<dbReference type="EC" id="7.2.2.3" evidence="19"/>
<dbReference type="AlphaFoldDB" id="A0A0D2HEA7"/>
<dbReference type="GO" id="GO:0005524">
    <property type="term" value="F:ATP binding"/>
    <property type="evidence" value="ECO:0007669"/>
    <property type="project" value="UniProtKB-KW"/>
</dbReference>
<evidence type="ECO:0000256" key="16">
    <source>
        <dbReference type="ARBA" id="ARBA00023136"/>
    </source>
</evidence>
<dbReference type="GO" id="GO:0016887">
    <property type="term" value="F:ATP hydrolysis activity"/>
    <property type="evidence" value="ECO:0007669"/>
    <property type="project" value="InterPro"/>
</dbReference>
<dbReference type="InterPro" id="IPR036412">
    <property type="entry name" value="HAD-like_sf"/>
</dbReference>
<accession>A0A0D2HEA7</accession>
<evidence type="ECO:0000256" key="1">
    <source>
        <dbReference type="ARBA" id="ARBA00001946"/>
    </source>
</evidence>
<keyword evidence="6 23" id="KW-0812">Transmembrane</keyword>
<proteinExistence type="inferred from homology"/>
<evidence type="ECO:0000256" key="18">
    <source>
        <dbReference type="ARBA" id="ARBA00035017"/>
    </source>
</evidence>
<keyword evidence="16 23" id="KW-0472">Membrane</keyword>
<dbReference type="SUPFAM" id="SSF81653">
    <property type="entry name" value="Calcium ATPase, transduction domain A"/>
    <property type="match status" value="1"/>
</dbReference>
<keyword evidence="7" id="KW-0479">Metal-binding</keyword>
<dbReference type="PRINTS" id="PR00119">
    <property type="entry name" value="CATATPASE"/>
</dbReference>
<keyword evidence="17" id="KW-0739">Sodium transport</keyword>
<evidence type="ECO:0000256" key="9">
    <source>
        <dbReference type="ARBA" id="ARBA00022840"/>
    </source>
</evidence>
<feature type="transmembrane region" description="Helical" evidence="23">
    <location>
        <begin position="292"/>
        <end position="313"/>
    </location>
</feature>
<dbReference type="FunFam" id="3.40.1110.10:FF:000039">
    <property type="entry name" value="Sodium P-type ATPase"/>
    <property type="match status" value="1"/>
</dbReference>
<dbReference type="InterPro" id="IPR044492">
    <property type="entry name" value="P_typ_ATPase_HD_dom"/>
</dbReference>
<dbReference type="InterPro" id="IPR006068">
    <property type="entry name" value="ATPase_P-typ_cation-transptr_C"/>
</dbReference>
<dbReference type="GO" id="GO:0005886">
    <property type="term" value="C:plasma membrane"/>
    <property type="evidence" value="ECO:0007669"/>
    <property type="project" value="UniProtKB-SubCell"/>
</dbReference>
<keyword evidence="5" id="KW-0633">Potassium transport</keyword>
<feature type="transmembrane region" description="Helical" evidence="23">
    <location>
        <begin position="70"/>
        <end position="88"/>
    </location>
</feature>
<evidence type="ECO:0000256" key="15">
    <source>
        <dbReference type="ARBA" id="ARBA00023065"/>
    </source>
</evidence>
<dbReference type="FunFam" id="3.40.50.1000:FF:000047">
    <property type="entry name" value="Sodium P-type ATPase"/>
    <property type="match status" value="1"/>
</dbReference>
<evidence type="ECO:0000259" key="24">
    <source>
        <dbReference type="SMART" id="SM00831"/>
    </source>
</evidence>
<dbReference type="GO" id="GO:0046872">
    <property type="term" value="F:metal ion binding"/>
    <property type="evidence" value="ECO:0007669"/>
    <property type="project" value="UniProtKB-KW"/>
</dbReference>
<keyword evidence="12" id="KW-1278">Translocase</keyword>
<dbReference type="SUPFAM" id="SSF81665">
    <property type="entry name" value="Calcium ATPase, transmembrane domain M"/>
    <property type="match status" value="1"/>
</dbReference>
<comment type="catalytic activity">
    <reaction evidence="21">
        <text>Na(+)(in) + ATP + H2O = Na(+)(out) + ADP + phosphate + H(+)</text>
        <dbReference type="Rhea" id="RHEA:14633"/>
        <dbReference type="ChEBI" id="CHEBI:15377"/>
        <dbReference type="ChEBI" id="CHEBI:15378"/>
        <dbReference type="ChEBI" id="CHEBI:29101"/>
        <dbReference type="ChEBI" id="CHEBI:30616"/>
        <dbReference type="ChEBI" id="CHEBI:43474"/>
        <dbReference type="ChEBI" id="CHEBI:456216"/>
        <dbReference type="EC" id="7.2.2.3"/>
    </reaction>
    <physiologicalReaction direction="left-to-right" evidence="21">
        <dbReference type="Rhea" id="RHEA:14634"/>
    </physiologicalReaction>
</comment>
<dbReference type="HOGENOM" id="CLU_002360_3_0_1"/>
<evidence type="ECO:0000256" key="23">
    <source>
        <dbReference type="SAM" id="Phobius"/>
    </source>
</evidence>
<comment type="catalytic activity">
    <reaction evidence="20">
        <text>K(+)(in) + ATP + H2O = K(+)(out) + ADP + phosphate + H(+)</text>
        <dbReference type="Rhea" id="RHEA:75815"/>
        <dbReference type="ChEBI" id="CHEBI:15377"/>
        <dbReference type="ChEBI" id="CHEBI:15378"/>
        <dbReference type="ChEBI" id="CHEBI:29103"/>
        <dbReference type="ChEBI" id="CHEBI:30616"/>
        <dbReference type="ChEBI" id="CHEBI:43474"/>
        <dbReference type="ChEBI" id="CHEBI:456216"/>
    </reaction>
</comment>
<evidence type="ECO:0000313" key="25">
    <source>
        <dbReference type="EMBL" id="KIW91618.1"/>
    </source>
</evidence>
<evidence type="ECO:0000256" key="4">
    <source>
        <dbReference type="ARBA" id="ARBA00022475"/>
    </source>
</evidence>
<comment type="cofactor">
    <cofactor evidence="1">
        <name>Mg(2+)</name>
        <dbReference type="ChEBI" id="CHEBI:18420"/>
    </cofactor>
</comment>
<dbReference type="GeneID" id="27700514"/>
<evidence type="ECO:0000256" key="13">
    <source>
        <dbReference type="ARBA" id="ARBA00022989"/>
    </source>
</evidence>
<evidence type="ECO:0000313" key="26">
    <source>
        <dbReference type="Proteomes" id="UP000053789"/>
    </source>
</evidence>
<name>A0A0D2HEA7_CLAB1</name>
<evidence type="ECO:0000256" key="7">
    <source>
        <dbReference type="ARBA" id="ARBA00022723"/>
    </source>
</evidence>
<dbReference type="Pfam" id="PF00689">
    <property type="entry name" value="Cation_ATPase_C"/>
    <property type="match status" value="1"/>
</dbReference>
<dbReference type="NCBIfam" id="TIGR01523">
    <property type="entry name" value="ATPase-IID_K-Na"/>
    <property type="match status" value="1"/>
</dbReference>
<evidence type="ECO:0000256" key="3">
    <source>
        <dbReference type="ARBA" id="ARBA00022448"/>
    </source>
</evidence>
<feature type="region of interest" description="Disordered" evidence="22">
    <location>
        <begin position="1032"/>
        <end position="1065"/>
    </location>
</feature>
<dbReference type="Gene3D" id="3.40.50.1000">
    <property type="entry name" value="HAD superfamily/HAD-like"/>
    <property type="match status" value="1"/>
</dbReference>
<gene>
    <name evidence="25" type="ORF">Z519_07586</name>
</gene>
<dbReference type="SMART" id="SM00831">
    <property type="entry name" value="Cation_ATPase_N"/>
    <property type="match status" value="1"/>
</dbReference>
<dbReference type="InterPro" id="IPR023299">
    <property type="entry name" value="ATPase_P-typ_cyto_dom_N"/>
</dbReference>
<dbReference type="OrthoDB" id="3352408at2759"/>
<dbReference type="NCBIfam" id="TIGR01494">
    <property type="entry name" value="ATPase_P-type"/>
    <property type="match status" value="3"/>
</dbReference>
<keyword evidence="14" id="KW-0915">Sodium</keyword>
<evidence type="ECO:0000256" key="11">
    <source>
        <dbReference type="ARBA" id="ARBA00022958"/>
    </source>
</evidence>
<keyword evidence="13 23" id="KW-1133">Transmembrane helix</keyword>
<dbReference type="InterPro" id="IPR001757">
    <property type="entry name" value="P_typ_ATPase"/>
</dbReference>
<dbReference type="SFLD" id="SFLDF00027">
    <property type="entry name" value="p-type_atpase"/>
    <property type="match status" value="1"/>
</dbReference>
<dbReference type="InterPro" id="IPR008250">
    <property type="entry name" value="ATPase_P-typ_transduc_dom_A_sf"/>
</dbReference>
<evidence type="ECO:0000256" key="2">
    <source>
        <dbReference type="ARBA" id="ARBA00004651"/>
    </source>
</evidence>
<feature type="transmembrane region" description="Helical" evidence="23">
    <location>
        <begin position="870"/>
        <end position="892"/>
    </location>
</feature>
<feature type="domain" description="Cation-transporting P-type ATPase N-terminal" evidence="24">
    <location>
        <begin position="16"/>
        <end position="90"/>
    </location>
</feature>
<dbReference type="Pfam" id="PF00122">
    <property type="entry name" value="E1-E2_ATPase"/>
    <property type="match status" value="1"/>
</dbReference>
<feature type="transmembrane region" description="Helical" evidence="23">
    <location>
        <begin position="814"/>
        <end position="834"/>
    </location>
</feature>
<dbReference type="PROSITE" id="PS00154">
    <property type="entry name" value="ATPASE_E1_E2"/>
    <property type="match status" value="1"/>
</dbReference>
<feature type="transmembrane region" description="Helical" evidence="23">
    <location>
        <begin position="787"/>
        <end position="808"/>
    </location>
</feature>
<reference evidence="25" key="1">
    <citation type="submission" date="2015-01" db="EMBL/GenBank/DDBJ databases">
        <title>The Genome Sequence of Cladophialophora bantiana CBS 173.52.</title>
        <authorList>
            <consortium name="The Broad Institute Genomics Platform"/>
            <person name="Cuomo C."/>
            <person name="de Hoog S."/>
            <person name="Gorbushina A."/>
            <person name="Stielow B."/>
            <person name="Teixiera M."/>
            <person name="Abouelleil A."/>
            <person name="Chapman S.B."/>
            <person name="Priest M."/>
            <person name="Young S.K."/>
            <person name="Wortman J."/>
            <person name="Nusbaum C."/>
            <person name="Birren B."/>
        </authorList>
    </citation>
    <scope>NUCLEOTIDE SEQUENCE [LARGE SCALE GENOMIC DNA]</scope>
    <source>
        <strain evidence="25">CBS 173.52</strain>
    </source>
</reference>
<dbReference type="Gene3D" id="1.20.1110.10">
    <property type="entry name" value="Calcium-transporting ATPase, transmembrane domain"/>
    <property type="match status" value="2"/>
</dbReference>
<dbReference type="Gene3D" id="3.40.1110.10">
    <property type="entry name" value="Calcium-transporting ATPase, cytoplasmic domain N"/>
    <property type="match status" value="1"/>
</dbReference>
<evidence type="ECO:0000256" key="12">
    <source>
        <dbReference type="ARBA" id="ARBA00022967"/>
    </source>
</evidence>
<dbReference type="GO" id="GO:0008554">
    <property type="term" value="F:P-type sodium transporter activity"/>
    <property type="evidence" value="ECO:0007669"/>
    <property type="project" value="UniProtKB-EC"/>
</dbReference>
<protein>
    <recommendedName>
        <fullName evidence="19">P-type Na(+) transporter</fullName>
        <ecNumber evidence="19">7.2.2.3</ecNumber>
    </recommendedName>
</protein>
<feature type="transmembrane region" description="Helical" evidence="23">
    <location>
        <begin position="94"/>
        <end position="113"/>
    </location>
</feature>
<dbReference type="InterPro" id="IPR004014">
    <property type="entry name" value="ATPase_P-typ_cation-transptr_N"/>
</dbReference>
<dbReference type="InterPro" id="IPR059000">
    <property type="entry name" value="ATPase_P-type_domA"/>
</dbReference>
<keyword evidence="9" id="KW-0067">ATP-binding</keyword>
<dbReference type="Pfam" id="PF13246">
    <property type="entry name" value="Cation_ATPase"/>
    <property type="match status" value="1"/>
</dbReference>
<evidence type="ECO:0000256" key="21">
    <source>
        <dbReference type="ARBA" id="ARBA00049499"/>
    </source>
</evidence>
<dbReference type="SUPFAM" id="SSF56784">
    <property type="entry name" value="HAD-like"/>
    <property type="match status" value="1"/>
</dbReference>
<feature type="transmembrane region" description="Helical" evidence="23">
    <location>
        <begin position="912"/>
        <end position="934"/>
    </location>
</feature>
<dbReference type="SUPFAM" id="SSF81660">
    <property type="entry name" value="Metal cation-transporting ATPase, ATP-binding domain N"/>
    <property type="match status" value="1"/>
</dbReference>
<dbReference type="PANTHER" id="PTHR42861">
    <property type="entry name" value="CALCIUM-TRANSPORTING ATPASE"/>
    <property type="match status" value="1"/>
</dbReference>
<evidence type="ECO:0000256" key="10">
    <source>
        <dbReference type="ARBA" id="ARBA00022842"/>
    </source>
</evidence>
<evidence type="ECO:0000256" key="6">
    <source>
        <dbReference type="ARBA" id="ARBA00022692"/>
    </source>
</evidence>
<evidence type="ECO:0000256" key="19">
    <source>
        <dbReference type="ARBA" id="ARBA00035029"/>
    </source>
</evidence>
<keyword evidence="8" id="KW-0547">Nucleotide-binding</keyword>
<dbReference type="InterPro" id="IPR006414">
    <property type="entry name" value="P-type_ATPase_IID"/>
</dbReference>